<dbReference type="InterPro" id="IPR001482">
    <property type="entry name" value="T2SS/T4SS_dom"/>
</dbReference>
<dbReference type="Gene3D" id="3.30.450.90">
    <property type="match status" value="1"/>
</dbReference>
<evidence type="ECO:0000313" key="3">
    <source>
        <dbReference type="EMBL" id="OAP87581.1"/>
    </source>
</evidence>
<reference evidence="3 4" key="1">
    <citation type="submission" date="2016-04" db="EMBL/GenBank/DDBJ databases">
        <title>Acidithiobacillus ferrooxidans genome sequencing and assembly.</title>
        <authorList>
            <person name="Zhou Z."/>
        </authorList>
    </citation>
    <scope>NUCLEOTIDE SEQUENCE [LARGE SCALE GENOMIC DNA]</scope>
    <source>
        <strain evidence="3 4">BY0502</strain>
    </source>
</reference>
<protein>
    <recommendedName>
        <fullName evidence="2">Bacterial type II secretion system protein E domain-containing protein</fullName>
    </recommendedName>
</protein>
<dbReference type="Gene3D" id="3.40.50.300">
    <property type="entry name" value="P-loop containing nucleotide triphosphate hydrolases"/>
    <property type="match status" value="1"/>
</dbReference>
<evidence type="ECO:0000313" key="4">
    <source>
        <dbReference type="Proteomes" id="UP000078302"/>
    </source>
</evidence>
<comment type="caution">
    <text evidence="3">The sequence shown here is derived from an EMBL/GenBank/DDBJ whole genome shotgun (WGS) entry which is preliminary data.</text>
</comment>
<keyword evidence="4" id="KW-1185">Reference proteome</keyword>
<accession>A0A179B8Y0</accession>
<dbReference type="EMBL" id="LVXZ01000211">
    <property type="protein sequence ID" value="OAP87581.1"/>
    <property type="molecule type" value="Genomic_DNA"/>
</dbReference>
<dbReference type="AlphaFoldDB" id="A0A179B8Y0"/>
<proteinExistence type="inferred from homology"/>
<dbReference type="Pfam" id="PF00437">
    <property type="entry name" value="T2SSE"/>
    <property type="match status" value="1"/>
</dbReference>
<dbReference type="RefSeq" id="WP_064220009.1">
    <property type="nucleotide sequence ID" value="NZ_LVXZ01000211.1"/>
</dbReference>
<gene>
    <name evidence="3" type="ORF">A4H96_13155</name>
</gene>
<comment type="similarity">
    <text evidence="1">Belongs to the GSP E family.</text>
</comment>
<feature type="domain" description="Bacterial type II secretion system protein E" evidence="2">
    <location>
        <begin position="227"/>
        <end position="241"/>
    </location>
</feature>
<dbReference type="PROSITE" id="PS00662">
    <property type="entry name" value="T2SP_E"/>
    <property type="match status" value="1"/>
</dbReference>
<dbReference type="PANTHER" id="PTHR30486">
    <property type="entry name" value="TWITCHING MOTILITY PROTEIN PILT"/>
    <property type="match status" value="1"/>
</dbReference>
<dbReference type="SUPFAM" id="SSF52540">
    <property type="entry name" value="P-loop containing nucleoside triphosphate hydrolases"/>
    <property type="match status" value="1"/>
</dbReference>
<dbReference type="InterPro" id="IPR050921">
    <property type="entry name" value="T4SS_GSP_E_ATPase"/>
</dbReference>
<dbReference type="OrthoDB" id="6189814at2"/>
<dbReference type="GO" id="GO:0016887">
    <property type="term" value="F:ATP hydrolysis activity"/>
    <property type="evidence" value="ECO:0007669"/>
    <property type="project" value="InterPro"/>
</dbReference>
<dbReference type="PANTHER" id="PTHR30486:SF6">
    <property type="entry name" value="TYPE IV PILUS RETRACTATION ATPASE PILT"/>
    <property type="match status" value="1"/>
</dbReference>
<dbReference type="InterPro" id="IPR027417">
    <property type="entry name" value="P-loop_NTPase"/>
</dbReference>
<organism evidence="3 4">
    <name type="scientific">Acidithiobacillus ferrooxidans</name>
    <name type="common">Thiobacillus ferrooxidans</name>
    <dbReference type="NCBI Taxonomy" id="920"/>
    <lineage>
        <taxon>Bacteria</taxon>
        <taxon>Pseudomonadati</taxon>
        <taxon>Pseudomonadota</taxon>
        <taxon>Acidithiobacillia</taxon>
        <taxon>Acidithiobacillales</taxon>
        <taxon>Acidithiobacillaceae</taxon>
        <taxon>Acidithiobacillus</taxon>
    </lineage>
</organism>
<sequence length="376" mass="42436">MRFREIDFPFPKLRSKEHAHQFFRALMAAHPDLSDIDFQTRHPPMVQIHGKRYALRGETDESDILTLINSCFTHQTGKGDMHNERLGINTILAIPLGGNDWLRFRFNAVLCQLPGTGRNDASGVQISLRYIPSVLPDWRQLGIPEELIRGVWYPDGIALVTGPTGSGKTTTLAAMIRHALEESEELVDHKIITAESPIEFLYNHPRISQSQVPSHLREWYLSNVEAMRRNPDIIMIGEVRDRESIRTAIEASMTGHLVMTTVHVTYVSDAVSRLVKAFGPEEAPAMAADILESLRIAIAQRLVIGTDGRRVAVREWLFFDRAMRRALMHVPPVELATAIQEQVDSKGHSYRTDADQLLAAGRITPQQHAYILRGFD</sequence>
<dbReference type="Proteomes" id="UP000078302">
    <property type="component" value="Unassembled WGS sequence"/>
</dbReference>
<evidence type="ECO:0000259" key="2">
    <source>
        <dbReference type="PROSITE" id="PS00662"/>
    </source>
</evidence>
<evidence type="ECO:0000256" key="1">
    <source>
        <dbReference type="ARBA" id="ARBA00006611"/>
    </source>
</evidence>
<name>A0A179B8Y0_ACIFR</name>